<dbReference type="InterPro" id="IPR029063">
    <property type="entry name" value="SAM-dependent_MTases_sf"/>
</dbReference>
<keyword evidence="9" id="KW-1185">Reference proteome</keyword>
<dbReference type="SUPFAM" id="SSF159501">
    <property type="entry name" value="EreA/ChaN-like"/>
    <property type="match status" value="1"/>
</dbReference>
<keyword evidence="4 7" id="KW-0489">Methyltransferase</keyword>
<evidence type="ECO:0000313" key="8">
    <source>
        <dbReference type="EMBL" id="PJK27438.1"/>
    </source>
</evidence>
<evidence type="ECO:0000256" key="4">
    <source>
        <dbReference type="ARBA" id="ARBA00022603"/>
    </source>
</evidence>
<comment type="catalytic activity">
    <reaction evidence="7">
        <text>[protein]-L-isoaspartate + S-adenosyl-L-methionine = [protein]-L-isoaspartate alpha-methyl ester + S-adenosyl-L-homocysteine</text>
        <dbReference type="Rhea" id="RHEA:12705"/>
        <dbReference type="Rhea" id="RHEA-COMP:12143"/>
        <dbReference type="Rhea" id="RHEA-COMP:12144"/>
        <dbReference type="ChEBI" id="CHEBI:57856"/>
        <dbReference type="ChEBI" id="CHEBI:59789"/>
        <dbReference type="ChEBI" id="CHEBI:90596"/>
        <dbReference type="ChEBI" id="CHEBI:90598"/>
        <dbReference type="EC" id="2.1.1.77"/>
    </reaction>
</comment>
<evidence type="ECO:0000256" key="1">
    <source>
        <dbReference type="ARBA" id="ARBA00004496"/>
    </source>
</evidence>
<comment type="function">
    <text evidence="7">Catalyzes the methyl esterification of L-isoaspartyl residues in peptides and proteins that result from spontaneous decomposition of normal L-aspartyl and L-asparaginyl residues. It plays a role in the repair and/or degradation of damaged proteins.</text>
</comment>
<dbReference type="Gene3D" id="3.40.50.150">
    <property type="entry name" value="Vaccinia Virus protein VP39"/>
    <property type="match status" value="1"/>
</dbReference>
<dbReference type="InterPro" id="IPR007815">
    <property type="entry name" value="Emycin_Estase"/>
</dbReference>
<dbReference type="InterPro" id="IPR052036">
    <property type="entry name" value="Hydrolase/PRTase-associated"/>
</dbReference>
<dbReference type="NCBIfam" id="TIGR00080">
    <property type="entry name" value="pimt"/>
    <property type="match status" value="1"/>
</dbReference>
<keyword evidence="3 7" id="KW-0963">Cytoplasm</keyword>
<dbReference type="GO" id="GO:0005737">
    <property type="term" value="C:cytoplasm"/>
    <property type="evidence" value="ECO:0007669"/>
    <property type="project" value="UniProtKB-SubCell"/>
</dbReference>
<dbReference type="Gene3D" id="3.40.1660.10">
    <property type="entry name" value="EreA-like (biosynthetic domain)"/>
    <property type="match status" value="1"/>
</dbReference>
<dbReference type="Gene3D" id="1.20.1440.30">
    <property type="entry name" value="Biosynthetic Protein domain"/>
    <property type="match status" value="1"/>
</dbReference>
<evidence type="ECO:0000256" key="2">
    <source>
        <dbReference type="ARBA" id="ARBA00005369"/>
    </source>
</evidence>
<evidence type="ECO:0000256" key="3">
    <source>
        <dbReference type="ARBA" id="ARBA00022490"/>
    </source>
</evidence>
<sequence>MNGAIETMVERQIAARGVRDEQVLRAFHAVPRQMFVSEEMTEFAYEDSPLPIGEEQTISQPFIVALMTEALGLEGGERVLEVGTGSGYAAAILAEIAGEVVTIERFESLAETARLRLAEAGYDNVTVIAGDGTKGHAARAPYDAIVVAAGGPDVPQSLRRQLKVGGRLVIPVGGAMDVQRLKRITRTGEDGYEEEDLGGVRFVPLVGSEGWDPSPGPPQDGRSITRVIGDEAEPIDDIDSVRLDGLLDRIGDARVVLIGEASHGTSEFYRMRARITRELIEKKGFSFVAAEADWPDAARIDDWVRHRERAADWTAFARFPTWMWRNAETREFVDWLRARNADRPETDRAGFYGLDLYSMYGSIDAVLRYLDETDPAAARVARNRYGCLTPWQHEPQAYGLAAASQSFEGCRDEAAKMLRDLLERRIEDGLTEESALFDAQQNARLIANAEAYYRGMYAGPDKSWNQRDSHMFETLEQLLDFHGPGARAVIWAHNSHVGDASATEMSARGEYNIGELCRDAYGLGAFSIGFGTHSGTVAAADDWGEAMQVMDVRPGREDSYEGLFHAAGPEAFLLPLRYGGETLREQLGEARLQRAIGVIYRPRTERASHYFQAILPAQFDEYIWFGTTRAVRPLETKELEGVPETYPFGV</sequence>
<name>A0A2M9FVD7_9PROT</name>
<dbReference type="InterPro" id="IPR000682">
    <property type="entry name" value="PCMT"/>
</dbReference>
<dbReference type="Gene3D" id="3.30.1870.10">
    <property type="entry name" value="EreA-like, domain 2"/>
    <property type="match status" value="1"/>
</dbReference>
<dbReference type="SUPFAM" id="SSF53335">
    <property type="entry name" value="S-adenosyl-L-methionine-dependent methyltransferases"/>
    <property type="match status" value="1"/>
</dbReference>
<proteinExistence type="inferred from homology"/>
<dbReference type="CDD" id="cd02440">
    <property type="entry name" value="AdoMet_MTases"/>
    <property type="match status" value="1"/>
</dbReference>
<dbReference type="Proteomes" id="UP000229498">
    <property type="component" value="Unassembled WGS sequence"/>
</dbReference>
<dbReference type="FunFam" id="3.40.50.150:FF:000010">
    <property type="entry name" value="Protein-L-isoaspartate O-methyltransferase"/>
    <property type="match status" value="1"/>
</dbReference>
<evidence type="ECO:0000256" key="5">
    <source>
        <dbReference type="ARBA" id="ARBA00022679"/>
    </source>
</evidence>
<dbReference type="GO" id="GO:0046677">
    <property type="term" value="P:response to antibiotic"/>
    <property type="evidence" value="ECO:0007669"/>
    <property type="project" value="InterPro"/>
</dbReference>
<dbReference type="NCBIfam" id="NF001453">
    <property type="entry name" value="PRK00312.1"/>
    <property type="match status" value="1"/>
</dbReference>
<dbReference type="CDD" id="cd14728">
    <property type="entry name" value="Ere-like"/>
    <property type="match status" value="1"/>
</dbReference>
<evidence type="ECO:0000313" key="9">
    <source>
        <dbReference type="Proteomes" id="UP000229498"/>
    </source>
</evidence>
<keyword evidence="6 7" id="KW-0949">S-adenosyl-L-methionine</keyword>
<protein>
    <recommendedName>
        <fullName evidence="7">Protein-L-isoaspartate O-methyltransferase</fullName>
        <ecNumber evidence="7">2.1.1.77</ecNumber>
    </recommendedName>
    <alternativeName>
        <fullName evidence="7">L-isoaspartyl protein carboxyl methyltransferase</fullName>
    </alternativeName>
    <alternativeName>
        <fullName evidence="7">Protein L-isoaspartyl methyltransferase</fullName>
    </alternativeName>
    <alternativeName>
        <fullName evidence="7">Protein-beta-aspartate methyltransferase</fullName>
        <shortName evidence="7">PIMT</shortName>
    </alternativeName>
</protein>
<dbReference type="RefSeq" id="WP_109795151.1">
    <property type="nucleotide sequence ID" value="NZ_PHIG01000063.1"/>
</dbReference>
<comment type="subcellular location">
    <subcellularLocation>
        <location evidence="1 7">Cytoplasm</location>
    </subcellularLocation>
</comment>
<organism evidence="8 9">
    <name type="scientific">Minwuia thermotolerans</name>
    <dbReference type="NCBI Taxonomy" id="2056226"/>
    <lineage>
        <taxon>Bacteria</taxon>
        <taxon>Pseudomonadati</taxon>
        <taxon>Pseudomonadota</taxon>
        <taxon>Alphaproteobacteria</taxon>
        <taxon>Minwuiales</taxon>
        <taxon>Minwuiaceae</taxon>
        <taxon>Minwuia</taxon>
    </lineage>
</organism>
<dbReference type="EMBL" id="PHIG01000063">
    <property type="protein sequence ID" value="PJK27438.1"/>
    <property type="molecule type" value="Genomic_DNA"/>
</dbReference>
<dbReference type="Pfam" id="PF01135">
    <property type="entry name" value="PCMT"/>
    <property type="match status" value="1"/>
</dbReference>
<dbReference type="GO" id="GO:0032259">
    <property type="term" value="P:methylation"/>
    <property type="evidence" value="ECO:0007669"/>
    <property type="project" value="UniProtKB-KW"/>
</dbReference>
<dbReference type="GO" id="GO:0004719">
    <property type="term" value="F:protein-L-isoaspartate (D-aspartate) O-methyltransferase activity"/>
    <property type="evidence" value="ECO:0007669"/>
    <property type="project" value="UniProtKB-UniRule"/>
</dbReference>
<dbReference type="PANTHER" id="PTHR31299:SF0">
    <property type="entry name" value="ESTERASE, PUTATIVE (AFU_ORTHOLOGUE AFUA_1G05850)-RELATED"/>
    <property type="match status" value="1"/>
</dbReference>
<dbReference type="PANTHER" id="PTHR31299">
    <property type="entry name" value="ESTERASE, PUTATIVE (AFU_ORTHOLOGUE AFUA_1G05850)-RELATED"/>
    <property type="match status" value="1"/>
</dbReference>
<dbReference type="AlphaFoldDB" id="A0A2M9FVD7"/>
<dbReference type="HAMAP" id="MF_00090">
    <property type="entry name" value="PIMT"/>
    <property type="match status" value="1"/>
</dbReference>
<dbReference type="Pfam" id="PF05139">
    <property type="entry name" value="Erythro_esteras"/>
    <property type="match status" value="1"/>
</dbReference>
<evidence type="ECO:0000256" key="6">
    <source>
        <dbReference type="ARBA" id="ARBA00022691"/>
    </source>
</evidence>
<comment type="similarity">
    <text evidence="2 7">Belongs to the methyltransferase superfamily. L-isoaspartyl/D-aspartyl protein methyltransferase family.</text>
</comment>
<dbReference type="GO" id="GO:0030091">
    <property type="term" value="P:protein repair"/>
    <property type="evidence" value="ECO:0007669"/>
    <property type="project" value="UniProtKB-UniRule"/>
</dbReference>
<dbReference type="OrthoDB" id="9810066at2"/>
<evidence type="ECO:0000256" key="7">
    <source>
        <dbReference type="HAMAP-Rule" id="MF_00090"/>
    </source>
</evidence>
<keyword evidence="5 7" id="KW-0808">Transferase</keyword>
<gene>
    <name evidence="7" type="primary">pcm</name>
    <name evidence="8" type="ORF">CVT23_21165</name>
</gene>
<feature type="active site" evidence="7">
    <location>
        <position position="59"/>
    </location>
</feature>
<reference evidence="8 9" key="1">
    <citation type="submission" date="2017-11" db="EMBL/GenBank/DDBJ databases">
        <title>Draft genome sequence of Rhizobiales bacterium SY3-13.</title>
        <authorList>
            <person name="Sun C."/>
        </authorList>
    </citation>
    <scope>NUCLEOTIDE SEQUENCE [LARGE SCALE GENOMIC DNA]</scope>
    <source>
        <strain evidence="8 9">SY3-13</strain>
    </source>
</reference>
<dbReference type="EC" id="2.1.1.77" evidence="7"/>
<comment type="caution">
    <text evidence="8">The sequence shown here is derived from an EMBL/GenBank/DDBJ whole genome shotgun (WGS) entry which is preliminary data.</text>
</comment>
<accession>A0A2M9FVD7</accession>